<keyword evidence="8" id="KW-1185">Reference proteome</keyword>
<evidence type="ECO:0000256" key="1">
    <source>
        <dbReference type="ARBA" id="ARBA00022723"/>
    </source>
</evidence>
<feature type="compositionally biased region" description="Low complexity" evidence="5">
    <location>
        <begin position="207"/>
        <end position="233"/>
    </location>
</feature>
<keyword evidence="1 4" id="KW-0479">Metal-binding</keyword>
<keyword evidence="2 4" id="KW-0863">Zinc-finger</keyword>
<dbReference type="Pfam" id="PF13696">
    <property type="entry name" value="zf-CCHC_2"/>
    <property type="match status" value="1"/>
</dbReference>
<gene>
    <name evidence="7" type="ORF">TrST_g115</name>
</gene>
<comment type="caution">
    <text evidence="7">The sequence shown here is derived from an EMBL/GenBank/DDBJ whole genome shotgun (WGS) entry which is preliminary data.</text>
</comment>
<dbReference type="GO" id="GO:0003676">
    <property type="term" value="F:nucleic acid binding"/>
    <property type="evidence" value="ECO:0007669"/>
    <property type="project" value="InterPro"/>
</dbReference>
<name>A0A9W7A6Z2_9STRA</name>
<feature type="region of interest" description="Disordered" evidence="5">
    <location>
        <begin position="192"/>
        <end position="233"/>
    </location>
</feature>
<proteinExistence type="predicted"/>
<evidence type="ECO:0000313" key="8">
    <source>
        <dbReference type="Proteomes" id="UP001165085"/>
    </source>
</evidence>
<accession>A0A9W7A6Z2</accession>
<organism evidence="7 8">
    <name type="scientific">Triparma strigata</name>
    <dbReference type="NCBI Taxonomy" id="1606541"/>
    <lineage>
        <taxon>Eukaryota</taxon>
        <taxon>Sar</taxon>
        <taxon>Stramenopiles</taxon>
        <taxon>Ochrophyta</taxon>
        <taxon>Bolidophyceae</taxon>
        <taxon>Parmales</taxon>
        <taxon>Triparmaceae</taxon>
        <taxon>Triparma</taxon>
    </lineage>
</organism>
<dbReference type="PROSITE" id="PS50103">
    <property type="entry name" value="ZF_C3H1"/>
    <property type="match status" value="1"/>
</dbReference>
<evidence type="ECO:0000256" key="4">
    <source>
        <dbReference type="PROSITE-ProRule" id="PRU00723"/>
    </source>
</evidence>
<dbReference type="Gene3D" id="4.10.60.10">
    <property type="entry name" value="Zinc finger, CCHC-type"/>
    <property type="match status" value="1"/>
</dbReference>
<dbReference type="OrthoDB" id="250836at2759"/>
<evidence type="ECO:0000256" key="2">
    <source>
        <dbReference type="ARBA" id="ARBA00022771"/>
    </source>
</evidence>
<keyword evidence="3 4" id="KW-0862">Zinc</keyword>
<feature type="zinc finger region" description="C3H1-type" evidence="4">
    <location>
        <begin position="122"/>
        <end position="152"/>
    </location>
</feature>
<dbReference type="EMBL" id="BRXY01000095">
    <property type="protein sequence ID" value="GMH64560.1"/>
    <property type="molecule type" value="Genomic_DNA"/>
</dbReference>
<feature type="compositionally biased region" description="Basic and acidic residues" evidence="5">
    <location>
        <begin position="195"/>
        <end position="206"/>
    </location>
</feature>
<dbReference type="InterPro" id="IPR036875">
    <property type="entry name" value="Znf_CCHC_sf"/>
</dbReference>
<dbReference type="GO" id="GO:0008270">
    <property type="term" value="F:zinc ion binding"/>
    <property type="evidence" value="ECO:0007669"/>
    <property type="project" value="UniProtKB-KW"/>
</dbReference>
<sequence>MPPKRAFKPVPDGYVCAACKEAGHWIYDCSQYKKKKKKKASNHEFQAGVDPSPEDIERAKRMQVEMKELTKTAPNCFCGLPAKMRKCIRTEDESSRAKGVMFWWCNKDKWDEGACKFARPVTQKKKVCQFWKVGDSTSCKKGSACKFWHEGEVEVTNDRSCYDDKHASKAALEGLGGGLDGDGGNVEVEVEPEEIEKVEMEKKVESDSVSDGSDSDSDSSSSSSSSGSDSDSD</sequence>
<dbReference type="InterPro" id="IPR025829">
    <property type="entry name" value="Zn_knuckle_CX2CX3GHX4C"/>
</dbReference>
<protein>
    <recommendedName>
        <fullName evidence="6">C3H1-type domain-containing protein</fullName>
    </recommendedName>
</protein>
<evidence type="ECO:0000256" key="5">
    <source>
        <dbReference type="SAM" id="MobiDB-lite"/>
    </source>
</evidence>
<evidence type="ECO:0000259" key="6">
    <source>
        <dbReference type="PROSITE" id="PS50103"/>
    </source>
</evidence>
<dbReference type="Proteomes" id="UP001165085">
    <property type="component" value="Unassembled WGS sequence"/>
</dbReference>
<reference evidence="8" key="1">
    <citation type="journal article" date="2023" name="Commun. Biol.">
        <title>Genome analysis of Parmales, the sister group of diatoms, reveals the evolutionary specialization of diatoms from phago-mixotrophs to photoautotrophs.</title>
        <authorList>
            <person name="Ban H."/>
            <person name="Sato S."/>
            <person name="Yoshikawa S."/>
            <person name="Yamada K."/>
            <person name="Nakamura Y."/>
            <person name="Ichinomiya M."/>
            <person name="Sato N."/>
            <person name="Blanc-Mathieu R."/>
            <person name="Endo H."/>
            <person name="Kuwata A."/>
            <person name="Ogata H."/>
        </authorList>
    </citation>
    <scope>NUCLEOTIDE SEQUENCE [LARGE SCALE GENOMIC DNA]</scope>
    <source>
        <strain evidence="8">NIES 3701</strain>
    </source>
</reference>
<dbReference type="SUPFAM" id="SSF57756">
    <property type="entry name" value="Retrovirus zinc finger-like domains"/>
    <property type="match status" value="1"/>
</dbReference>
<dbReference type="AlphaFoldDB" id="A0A9W7A6Z2"/>
<feature type="domain" description="C3H1-type" evidence="6">
    <location>
        <begin position="122"/>
        <end position="152"/>
    </location>
</feature>
<dbReference type="InterPro" id="IPR000571">
    <property type="entry name" value="Znf_CCCH"/>
</dbReference>
<evidence type="ECO:0000313" key="7">
    <source>
        <dbReference type="EMBL" id="GMH64560.1"/>
    </source>
</evidence>
<evidence type="ECO:0000256" key="3">
    <source>
        <dbReference type="ARBA" id="ARBA00022833"/>
    </source>
</evidence>